<dbReference type="Proteomes" id="UP000602510">
    <property type="component" value="Unassembled WGS sequence"/>
</dbReference>
<comment type="caution">
    <text evidence="2">The sequence shown here is derived from an EMBL/GenBank/DDBJ whole genome shotgun (WGS) entry which is preliminary data.</text>
</comment>
<evidence type="ECO:0000313" key="3">
    <source>
        <dbReference type="Proteomes" id="UP000602510"/>
    </source>
</evidence>
<gene>
    <name evidence="2" type="ORF">GN244_ATG13162</name>
</gene>
<reference evidence="2" key="1">
    <citation type="submission" date="2020-04" db="EMBL/GenBank/DDBJ databases">
        <title>Hybrid Assembly of Korean Phytophthora infestans isolates.</title>
        <authorList>
            <person name="Prokchorchik M."/>
            <person name="Lee Y."/>
            <person name="Seo J."/>
            <person name="Cho J.-H."/>
            <person name="Park Y.-E."/>
            <person name="Jang D.-C."/>
            <person name="Im J.-S."/>
            <person name="Choi J.-G."/>
            <person name="Park H.-J."/>
            <person name="Lee G.-B."/>
            <person name="Lee Y.-G."/>
            <person name="Hong S.-Y."/>
            <person name="Cho K."/>
            <person name="Sohn K.H."/>
        </authorList>
    </citation>
    <scope>NUCLEOTIDE SEQUENCE</scope>
    <source>
        <strain evidence="2">KR_1_A1</strain>
    </source>
</reference>
<evidence type="ECO:0000256" key="1">
    <source>
        <dbReference type="SAM" id="Coils"/>
    </source>
</evidence>
<name>A0A833SY13_PHYIN</name>
<evidence type="ECO:0000313" key="2">
    <source>
        <dbReference type="EMBL" id="KAF4034875.1"/>
    </source>
</evidence>
<protein>
    <submittedName>
        <fullName evidence="2">Uncharacterized protein</fullName>
    </submittedName>
</protein>
<dbReference type="AlphaFoldDB" id="A0A833SY13"/>
<feature type="coiled-coil region" evidence="1">
    <location>
        <begin position="35"/>
        <end position="62"/>
    </location>
</feature>
<proteinExistence type="predicted"/>
<keyword evidence="1" id="KW-0175">Coiled coil</keyword>
<keyword evidence="3" id="KW-1185">Reference proteome</keyword>
<accession>A0A833SY13</accession>
<dbReference type="EMBL" id="WSZM01000341">
    <property type="protein sequence ID" value="KAF4034875.1"/>
    <property type="molecule type" value="Genomic_DNA"/>
</dbReference>
<sequence>MEYSDHANLIETALEALKSQQFRLKVQRRRMVRWRHQRKEKLATIRDEIQRLENVLEQLLYKAQTTLHQLSPESTSAALYRVTIERAALHRDNLQLQDAITRHLEIGTKLKRETDQFRREQHQVSKVKATSSQLALDSEGWWVHFPNGEPPFFFHPIPEDEYLDKLKQREVEFTERHLFISFIGNMFGWSVDYVPPFQQASGTTTAHARFSKRLRCSLPEACQTLGRIDISQWPKIISPRSWGLEQRGDSYCQPLQKFVKQDGVVVCNIPGDVHLRYIAAVQNRVSVLPDGRQMAKHCIMIVDSEANARSREAAGSQSDVKWVFQGGENCIWTEVDESTVDVVYDQWSECLSEAHGWELYVDWIRFVLCMEEHIAPTRLLQK</sequence>
<organism evidence="2 3">
    <name type="scientific">Phytophthora infestans</name>
    <name type="common">Potato late blight agent</name>
    <name type="synonym">Botrytis infestans</name>
    <dbReference type="NCBI Taxonomy" id="4787"/>
    <lineage>
        <taxon>Eukaryota</taxon>
        <taxon>Sar</taxon>
        <taxon>Stramenopiles</taxon>
        <taxon>Oomycota</taxon>
        <taxon>Peronosporomycetes</taxon>
        <taxon>Peronosporales</taxon>
        <taxon>Peronosporaceae</taxon>
        <taxon>Phytophthora</taxon>
    </lineage>
</organism>